<accession>A0A0R1LYC4</accession>
<protein>
    <submittedName>
        <fullName evidence="2">Putative membrane associated protein</fullName>
    </submittedName>
</protein>
<dbReference type="EMBL" id="AZEE01000027">
    <property type="protein sequence ID" value="KRK98627.1"/>
    <property type="molecule type" value="Genomic_DNA"/>
</dbReference>
<dbReference type="AlphaFoldDB" id="A0A0R1LYC4"/>
<comment type="caution">
    <text evidence="2">The sequence shown here is derived from an EMBL/GenBank/DDBJ whole genome shotgun (WGS) entry which is preliminary data.</text>
</comment>
<feature type="transmembrane region" description="Helical" evidence="1">
    <location>
        <begin position="86"/>
        <end position="106"/>
    </location>
</feature>
<dbReference type="RefSeq" id="WP_054699336.1">
    <property type="nucleotide sequence ID" value="NZ_AZEE01000027.1"/>
</dbReference>
<proteinExistence type="predicted"/>
<name>A0A0R1LYC4_9LACO</name>
<evidence type="ECO:0000256" key="1">
    <source>
        <dbReference type="SAM" id="Phobius"/>
    </source>
</evidence>
<sequence>MTNNQDFIAYEYLQQTVPVAFEAAFTDGYENFGWQLDKRSVALNQKSVHLQFKRDRRIDNKVELNRLQRQFDEQMAEVVQLNRQQVAIPTVIAITVGLLGTVFMGVSVFAYLAAFLVLSIVVAVPGFLLWGASYFVYRWYQRRITTRMQPSIEERLDQTAATCQSAFTLSH</sequence>
<gene>
    <name evidence="2" type="ORF">FD04_GL000361</name>
</gene>
<dbReference type="OrthoDB" id="2599257at2"/>
<dbReference type="STRING" id="1423776.FD04_GL000361"/>
<keyword evidence="1" id="KW-1133">Transmembrane helix</keyword>
<evidence type="ECO:0000313" key="2">
    <source>
        <dbReference type="EMBL" id="KRK98627.1"/>
    </source>
</evidence>
<dbReference type="Proteomes" id="UP000051160">
    <property type="component" value="Unassembled WGS sequence"/>
</dbReference>
<organism evidence="2 3">
    <name type="scientific">Secundilactobacillus odoratitofui DSM 19909 = JCM 15043</name>
    <dbReference type="NCBI Taxonomy" id="1423776"/>
    <lineage>
        <taxon>Bacteria</taxon>
        <taxon>Bacillati</taxon>
        <taxon>Bacillota</taxon>
        <taxon>Bacilli</taxon>
        <taxon>Lactobacillales</taxon>
        <taxon>Lactobacillaceae</taxon>
        <taxon>Secundilactobacillus</taxon>
    </lineage>
</organism>
<evidence type="ECO:0000313" key="3">
    <source>
        <dbReference type="Proteomes" id="UP000051160"/>
    </source>
</evidence>
<keyword evidence="3" id="KW-1185">Reference proteome</keyword>
<feature type="transmembrane region" description="Helical" evidence="1">
    <location>
        <begin position="112"/>
        <end position="137"/>
    </location>
</feature>
<keyword evidence="1" id="KW-0472">Membrane</keyword>
<reference evidence="2 3" key="1">
    <citation type="journal article" date="2015" name="Genome Announc.">
        <title>Expanding the biotechnology potential of lactobacilli through comparative genomics of 213 strains and associated genera.</title>
        <authorList>
            <person name="Sun Z."/>
            <person name="Harris H.M."/>
            <person name="McCann A."/>
            <person name="Guo C."/>
            <person name="Argimon S."/>
            <person name="Zhang W."/>
            <person name="Yang X."/>
            <person name="Jeffery I.B."/>
            <person name="Cooney J.C."/>
            <person name="Kagawa T.F."/>
            <person name="Liu W."/>
            <person name="Song Y."/>
            <person name="Salvetti E."/>
            <person name="Wrobel A."/>
            <person name="Rasinkangas P."/>
            <person name="Parkhill J."/>
            <person name="Rea M.C."/>
            <person name="O'Sullivan O."/>
            <person name="Ritari J."/>
            <person name="Douillard F.P."/>
            <person name="Paul Ross R."/>
            <person name="Yang R."/>
            <person name="Briner A.E."/>
            <person name="Felis G.E."/>
            <person name="de Vos W.M."/>
            <person name="Barrangou R."/>
            <person name="Klaenhammer T.R."/>
            <person name="Caufield P.W."/>
            <person name="Cui Y."/>
            <person name="Zhang H."/>
            <person name="O'Toole P.W."/>
        </authorList>
    </citation>
    <scope>NUCLEOTIDE SEQUENCE [LARGE SCALE GENOMIC DNA]</scope>
    <source>
        <strain evidence="2 3">DSM 19909</strain>
    </source>
</reference>
<dbReference type="PATRIC" id="fig|1423776.4.peg.363"/>
<keyword evidence="1" id="KW-0812">Transmembrane</keyword>